<name>A0A6V8K8F3_9ACTN</name>
<dbReference type="Proteomes" id="UP000482800">
    <property type="component" value="Unassembled WGS sequence"/>
</dbReference>
<dbReference type="EMBL" id="BLPF01000002">
    <property type="protein sequence ID" value="GFJ81492.1"/>
    <property type="molecule type" value="Genomic_DNA"/>
</dbReference>
<evidence type="ECO:0000313" key="3">
    <source>
        <dbReference type="Proteomes" id="UP000482800"/>
    </source>
</evidence>
<protein>
    <submittedName>
        <fullName evidence="2">Uncharacterized protein</fullName>
    </submittedName>
</protein>
<accession>A0A6V8K8F3</accession>
<dbReference type="RefSeq" id="WP_246274113.1">
    <property type="nucleotide sequence ID" value="NZ_BAABGO010000023.1"/>
</dbReference>
<reference evidence="2 3" key="2">
    <citation type="submission" date="2020-03" db="EMBL/GenBank/DDBJ databases">
        <authorList>
            <person name="Ichikawa N."/>
            <person name="Kimura A."/>
            <person name="Kitahashi Y."/>
            <person name="Uohara A."/>
        </authorList>
    </citation>
    <scope>NUCLEOTIDE SEQUENCE [LARGE SCALE GENOMIC DNA]</scope>
    <source>
        <strain evidence="2 3">NBRC 108639</strain>
    </source>
</reference>
<evidence type="ECO:0000313" key="2">
    <source>
        <dbReference type="EMBL" id="GFJ81492.1"/>
    </source>
</evidence>
<comment type="caution">
    <text evidence="2">The sequence shown here is derived from an EMBL/GenBank/DDBJ whole genome shotgun (WGS) entry which is preliminary data.</text>
</comment>
<organism evidence="2 3">
    <name type="scientific">Phytohabitans houttuyneae</name>
    <dbReference type="NCBI Taxonomy" id="1076126"/>
    <lineage>
        <taxon>Bacteria</taxon>
        <taxon>Bacillati</taxon>
        <taxon>Actinomycetota</taxon>
        <taxon>Actinomycetes</taxon>
        <taxon>Micromonosporales</taxon>
        <taxon>Micromonosporaceae</taxon>
    </lineage>
</organism>
<evidence type="ECO:0000256" key="1">
    <source>
        <dbReference type="SAM" id="MobiDB-lite"/>
    </source>
</evidence>
<dbReference type="AlphaFoldDB" id="A0A6V8K8F3"/>
<sequence>MEPTGASPAETGEPPFETYEPTRWAMGDTRRYAERMNLIAARPHLDVASTGYALADAGSEYLALEPHGDGRAFTVDLAPGTYTVEWFAVAARETSAADPRTVERAGPVEFAAPFTSGPAVLYLSRTGSSR</sequence>
<proteinExistence type="predicted"/>
<gene>
    <name evidence="2" type="ORF">Phou_056720</name>
</gene>
<keyword evidence="3" id="KW-1185">Reference proteome</keyword>
<feature type="region of interest" description="Disordered" evidence="1">
    <location>
        <begin position="1"/>
        <end position="21"/>
    </location>
</feature>
<reference evidence="2 3" key="1">
    <citation type="submission" date="2020-03" db="EMBL/GenBank/DDBJ databases">
        <title>Whole genome shotgun sequence of Phytohabitans houttuyneae NBRC 108639.</title>
        <authorList>
            <person name="Komaki H."/>
            <person name="Tamura T."/>
        </authorList>
    </citation>
    <scope>NUCLEOTIDE SEQUENCE [LARGE SCALE GENOMIC DNA]</scope>
    <source>
        <strain evidence="2 3">NBRC 108639</strain>
    </source>
</reference>